<dbReference type="AlphaFoldDB" id="A0A7J5U606"/>
<accession>A0A7J5U606</accession>
<evidence type="ECO:0000313" key="1">
    <source>
        <dbReference type="EMBL" id="KAB7732570.1"/>
    </source>
</evidence>
<comment type="caution">
    <text evidence="1">The sequence shown here is derived from an EMBL/GenBank/DDBJ whole genome shotgun (WGS) entry which is preliminary data.</text>
</comment>
<name>A0A7J5U606_9BACT</name>
<dbReference type="RefSeq" id="WP_152121991.1">
    <property type="nucleotide sequence ID" value="NZ_WELI01000001.1"/>
</dbReference>
<gene>
    <name evidence="1" type="ORF">F5984_01025</name>
</gene>
<protein>
    <submittedName>
        <fullName evidence="1">Uncharacterized protein</fullName>
    </submittedName>
</protein>
<sequence length="74" mass="7932">MKSLELLTTTTYNAPAAVPARRHKANGTATAALLIQIASEMLTTSPTLRKRLGVTLTDLAAAEKVRKELSRKGL</sequence>
<organism evidence="1 2">
    <name type="scientific">Rudanella paleaurantiibacter</name>
    <dbReference type="NCBI Taxonomy" id="2614655"/>
    <lineage>
        <taxon>Bacteria</taxon>
        <taxon>Pseudomonadati</taxon>
        <taxon>Bacteroidota</taxon>
        <taxon>Cytophagia</taxon>
        <taxon>Cytophagales</taxon>
        <taxon>Cytophagaceae</taxon>
        <taxon>Rudanella</taxon>
    </lineage>
</organism>
<dbReference type="EMBL" id="WELI01000001">
    <property type="protein sequence ID" value="KAB7732570.1"/>
    <property type="molecule type" value="Genomic_DNA"/>
</dbReference>
<reference evidence="1 2" key="1">
    <citation type="submission" date="2019-10" db="EMBL/GenBank/DDBJ databases">
        <title>Rudanella paleaurantiibacter sp. nov., isolated from sludge.</title>
        <authorList>
            <person name="Xu S.Q."/>
        </authorList>
    </citation>
    <scope>NUCLEOTIDE SEQUENCE [LARGE SCALE GENOMIC DNA]</scope>
    <source>
        <strain evidence="1 2">HX-22-17</strain>
    </source>
</reference>
<proteinExistence type="predicted"/>
<dbReference type="Proteomes" id="UP000488299">
    <property type="component" value="Unassembled WGS sequence"/>
</dbReference>
<keyword evidence="2" id="KW-1185">Reference proteome</keyword>
<evidence type="ECO:0000313" key="2">
    <source>
        <dbReference type="Proteomes" id="UP000488299"/>
    </source>
</evidence>